<dbReference type="PROSITE" id="PS50082">
    <property type="entry name" value="WD_REPEATS_2"/>
    <property type="match status" value="2"/>
</dbReference>
<evidence type="ECO:0000313" key="3">
    <source>
        <dbReference type="Proteomes" id="UP000654370"/>
    </source>
</evidence>
<evidence type="ECO:0000313" key="2">
    <source>
        <dbReference type="EMBL" id="KAG2186124.1"/>
    </source>
</evidence>
<dbReference type="PROSITE" id="PS50294">
    <property type="entry name" value="WD_REPEATS_REGION"/>
    <property type="match status" value="2"/>
</dbReference>
<dbReference type="EMBL" id="JAEPQZ010000001">
    <property type="protein sequence ID" value="KAG2186124.1"/>
    <property type="molecule type" value="Genomic_DNA"/>
</dbReference>
<feature type="repeat" description="WD" evidence="1">
    <location>
        <begin position="240"/>
        <end position="273"/>
    </location>
</feature>
<proteinExistence type="predicted"/>
<accession>A0A8H7Q6Q8</accession>
<name>A0A8H7Q6Q8_MORIS</name>
<dbReference type="GO" id="GO:0043161">
    <property type="term" value="P:proteasome-mediated ubiquitin-dependent protein catabolic process"/>
    <property type="evidence" value="ECO:0007669"/>
    <property type="project" value="TreeGrafter"/>
</dbReference>
<dbReference type="Pfam" id="PF00400">
    <property type="entry name" value="WD40"/>
    <property type="match status" value="3"/>
</dbReference>
<dbReference type="AlphaFoldDB" id="A0A8H7Q6Q8"/>
<dbReference type="Proteomes" id="UP000654370">
    <property type="component" value="Unassembled WGS sequence"/>
</dbReference>
<reference evidence="2" key="1">
    <citation type="submission" date="2020-12" db="EMBL/GenBank/DDBJ databases">
        <title>Metabolic potential, ecology and presence of endohyphal bacteria is reflected in genomic diversity of Mucoromycotina.</title>
        <authorList>
            <person name="Muszewska A."/>
            <person name="Okrasinska A."/>
            <person name="Steczkiewicz K."/>
            <person name="Drgas O."/>
            <person name="Orlowska M."/>
            <person name="Perlinska-Lenart U."/>
            <person name="Aleksandrzak-Piekarczyk T."/>
            <person name="Szatraj K."/>
            <person name="Zielenkiewicz U."/>
            <person name="Pilsyk S."/>
            <person name="Malc E."/>
            <person name="Mieczkowski P."/>
            <person name="Kruszewska J.S."/>
            <person name="Biernat P."/>
            <person name="Pawlowska J."/>
        </authorList>
    </citation>
    <scope>NUCLEOTIDE SEQUENCE</scope>
    <source>
        <strain evidence="2">WA0000067209</strain>
    </source>
</reference>
<keyword evidence="1" id="KW-0853">WD repeat</keyword>
<dbReference type="InterPro" id="IPR001680">
    <property type="entry name" value="WD40_rpt"/>
</dbReference>
<dbReference type="InterPro" id="IPR015943">
    <property type="entry name" value="WD40/YVTN_repeat-like_dom_sf"/>
</dbReference>
<dbReference type="SUPFAM" id="SSF50978">
    <property type="entry name" value="WD40 repeat-like"/>
    <property type="match status" value="1"/>
</dbReference>
<comment type="caution">
    <text evidence="2">The sequence shown here is derived from an EMBL/GenBank/DDBJ whole genome shotgun (WGS) entry which is preliminary data.</text>
</comment>
<sequence>MSSEYESDQSNGSDMNTANQELATSVGVWNPEFFERWFGPPEGVYGQRNIFGYRENGRRREISSIVGGIRERELSSTYRSSHKQLGRHFVPKQHAKQMKQYEAEVYSGQYSEDGTLFYTCTKDFRVHIYDARDTEKLKKVKTIHALSGQWTLTDANLSRDNQWIAYSSLTPLVSLSSTDGYHDRNIALNFNESRLGISRIWSVRFSGSGNELVAGSSAQSEEDRSILLYDIERQKVIDSAGGHLDDVNAVCFADEGSNILISGSDDMSIRVWDRRTLHGEMATGVLVGHTEGVTYVSPKGDGRYLVSNGKDQCAKVWDIRTMVSPKVAEDTRLEPEYDYRNNFYPGVPRLHPKDCSVMTYRGHKVLRTLIRCHFSPPSSTNNRYVYTGSSDGRAHIYNLDGTVKQILDSNKIIGGNVHQQQRPLGWGFGYDRTPCTRDVSWHPYLPNIIASSWINDYGYLLKHDILE</sequence>
<protein>
    <recommendedName>
        <fullName evidence="4">WD40 repeat-like protein</fullName>
    </recommendedName>
</protein>
<organism evidence="2 3">
    <name type="scientific">Mortierella isabellina</name>
    <name type="common">Filamentous fungus</name>
    <name type="synonym">Umbelopsis isabellina</name>
    <dbReference type="NCBI Taxonomy" id="91625"/>
    <lineage>
        <taxon>Eukaryota</taxon>
        <taxon>Fungi</taxon>
        <taxon>Fungi incertae sedis</taxon>
        <taxon>Mucoromycota</taxon>
        <taxon>Mucoromycotina</taxon>
        <taxon>Umbelopsidomycetes</taxon>
        <taxon>Umbelopsidales</taxon>
        <taxon>Umbelopsidaceae</taxon>
        <taxon>Umbelopsis</taxon>
    </lineage>
</organism>
<dbReference type="Gene3D" id="2.130.10.10">
    <property type="entry name" value="YVTN repeat-like/Quinoprotein amine dehydrogenase"/>
    <property type="match status" value="2"/>
</dbReference>
<dbReference type="PANTHER" id="PTHR19847">
    <property type="entry name" value="DDB1- AND CUL4-ASSOCIATED FACTOR 11"/>
    <property type="match status" value="1"/>
</dbReference>
<dbReference type="OrthoDB" id="63070at2759"/>
<keyword evidence="3" id="KW-1185">Reference proteome</keyword>
<dbReference type="PANTHER" id="PTHR19847:SF7">
    <property type="entry name" value="DDB1- AND CUL4-ASSOCIATED FACTOR 11"/>
    <property type="match status" value="1"/>
</dbReference>
<dbReference type="InterPro" id="IPR036322">
    <property type="entry name" value="WD40_repeat_dom_sf"/>
</dbReference>
<dbReference type="InterPro" id="IPR051859">
    <property type="entry name" value="DCAF"/>
</dbReference>
<dbReference type="GO" id="GO:0080008">
    <property type="term" value="C:Cul4-RING E3 ubiquitin ligase complex"/>
    <property type="evidence" value="ECO:0007669"/>
    <property type="project" value="TreeGrafter"/>
</dbReference>
<evidence type="ECO:0000256" key="1">
    <source>
        <dbReference type="PROSITE-ProRule" id="PRU00221"/>
    </source>
</evidence>
<dbReference type="InterPro" id="IPR018391">
    <property type="entry name" value="PQQ_b-propeller_rpt"/>
</dbReference>
<feature type="repeat" description="WD" evidence="1">
    <location>
        <begin position="286"/>
        <end position="321"/>
    </location>
</feature>
<dbReference type="SMART" id="SM00320">
    <property type="entry name" value="WD40"/>
    <property type="match status" value="5"/>
</dbReference>
<evidence type="ECO:0008006" key="4">
    <source>
        <dbReference type="Google" id="ProtNLM"/>
    </source>
</evidence>
<dbReference type="SMART" id="SM00564">
    <property type="entry name" value="PQQ"/>
    <property type="match status" value="2"/>
</dbReference>
<gene>
    <name evidence="2" type="ORF">INT43_002562</name>
</gene>